<dbReference type="EMBL" id="CZPT02000533">
    <property type="protein sequence ID" value="SCU66407.1"/>
    <property type="molecule type" value="Genomic_DNA"/>
</dbReference>
<protein>
    <submittedName>
        <fullName evidence="2">Leucine-rich repeat protein (LRRP), putative</fullName>
    </submittedName>
</protein>
<dbReference type="InterPro" id="IPR027038">
    <property type="entry name" value="RanGap"/>
</dbReference>
<accession>A0A1G4I3W6</accession>
<keyword evidence="3" id="KW-1185">Reference proteome</keyword>
<dbReference type="AlphaFoldDB" id="A0A1G4I3W6"/>
<feature type="region of interest" description="Disordered" evidence="1">
    <location>
        <begin position="1"/>
        <end position="20"/>
    </location>
</feature>
<reference evidence="2" key="1">
    <citation type="submission" date="2016-09" db="EMBL/GenBank/DDBJ databases">
        <authorList>
            <person name="Hebert L."/>
            <person name="Moumen B."/>
        </authorList>
    </citation>
    <scope>NUCLEOTIDE SEQUENCE [LARGE SCALE GENOMIC DNA]</scope>
    <source>
        <strain evidence="2">OVI</strain>
    </source>
</reference>
<dbReference type="InterPro" id="IPR001611">
    <property type="entry name" value="Leu-rich_rpt"/>
</dbReference>
<dbReference type="Pfam" id="PF13516">
    <property type="entry name" value="LRR_6"/>
    <property type="match status" value="1"/>
</dbReference>
<dbReference type="Pfam" id="PF00560">
    <property type="entry name" value="LRR_1"/>
    <property type="match status" value="1"/>
</dbReference>
<dbReference type="VEuPathDB" id="TriTrypDB:TEOVI_000492700"/>
<dbReference type="GO" id="GO:0006913">
    <property type="term" value="P:nucleocytoplasmic transport"/>
    <property type="evidence" value="ECO:0007669"/>
    <property type="project" value="TreeGrafter"/>
</dbReference>
<dbReference type="GO" id="GO:0005829">
    <property type="term" value="C:cytosol"/>
    <property type="evidence" value="ECO:0007669"/>
    <property type="project" value="TreeGrafter"/>
</dbReference>
<dbReference type="Proteomes" id="UP000195570">
    <property type="component" value="Unassembled WGS sequence"/>
</dbReference>
<dbReference type="SMR" id="A0A1G4I3W6"/>
<dbReference type="SMART" id="SM00368">
    <property type="entry name" value="LRR_RI"/>
    <property type="match status" value="6"/>
</dbReference>
<evidence type="ECO:0000313" key="3">
    <source>
        <dbReference type="Proteomes" id="UP000195570"/>
    </source>
</evidence>
<dbReference type="SUPFAM" id="SSF52047">
    <property type="entry name" value="RNI-like"/>
    <property type="match status" value="1"/>
</dbReference>
<dbReference type="GO" id="GO:0005634">
    <property type="term" value="C:nucleus"/>
    <property type="evidence" value="ECO:0007669"/>
    <property type="project" value="TreeGrafter"/>
</dbReference>
<dbReference type="GO" id="GO:0031267">
    <property type="term" value="F:small GTPase binding"/>
    <property type="evidence" value="ECO:0007669"/>
    <property type="project" value="TreeGrafter"/>
</dbReference>
<dbReference type="RefSeq" id="XP_067077861.1">
    <property type="nucleotide sequence ID" value="XM_067221760.1"/>
</dbReference>
<dbReference type="Gene3D" id="3.80.10.10">
    <property type="entry name" value="Ribonuclease Inhibitor"/>
    <property type="match status" value="1"/>
</dbReference>
<dbReference type="GO" id="GO:0005096">
    <property type="term" value="F:GTPase activator activity"/>
    <property type="evidence" value="ECO:0007669"/>
    <property type="project" value="InterPro"/>
</dbReference>
<organism evidence="2 3">
    <name type="scientific">Trypanosoma equiperdum</name>
    <dbReference type="NCBI Taxonomy" id="5694"/>
    <lineage>
        <taxon>Eukaryota</taxon>
        <taxon>Discoba</taxon>
        <taxon>Euglenozoa</taxon>
        <taxon>Kinetoplastea</taxon>
        <taxon>Metakinetoplastina</taxon>
        <taxon>Trypanosomatida</taxon>
        <taxon>Trypanosomatidae</taxon>
        <taxon>Trypanosoma</taxon>
    </lineage>
</organism>
<dbReference type="PANTHER" id="PTHR24113:SF15">
    <property type="entry name" value="NACHT DOMAIN-CONTAINING PROTEIN"/>
    <property type="match status" value="1"/>
</dbReference>
<sequence length="440" mass="48563">MKVDSLLSPRSAFSTENDPCGSVESVANDVASASDVVVAYPQPGKRWSRIIAGPELVGMSLKENQIKDGKALCIYGHCFDDGIIDYITNEVLPEARVLTKVEIAETKFSSAGMKILLRALWTNSPCEQMEELLLHDVHLHFEETLQLKEVIMKNRKCLRRLVLQRCHMDDSAAEPIVQAISHCEQLREVNFLDNNIVHALAIPTEREDIFPPTLQIFDISGNRIEPKHFTGLGNALRRCMANLHEVYLARCCVTESGLKTLLCGGLYNSQVLSVLNVSAGRLLHTAGKVLSSVISECPNLQRVYMQDNLLDVEGAAQIALVIPYAKKLTVLGMGRCHLGGRGARYIAEAVKQSASLRELDLSGNGVTDEDVHRICACNDDASFRLSYLDLSDNPLTEDCRCSLETLLEHQKDNSCIVVVRGTGLAVVSSYMEYHNKPTPG</sequence>
<dbReference type="InterPro" id="IPR032675">
    <property type="entry name" value="LRR_dom_sf"/>
</dbReference>
<dbReference type="GeneID" id="92378867"/>
<dbReference type="GO" id="GO:0048471">
    <property type="term" value="C:perinuclear region of cytoplasm"/>
    <property type="evidence" value="ECO:0007669"/>
    <property type="project" value="TreeGrafter"/>
</dbReference>
<gene>
    <name evidence="2" type="ORF">TEOVI_000492700</name>
</gene>
<dbReference type="PANTHER" id="PTHR24113">
    <property type="entry name" value="RAN GTPASE-ACTIVATING PROTEIN 1"/>
    <property type="match status" value="1"/>
</dbReference>
<proteinExistence type="predicted"/>
<name>A0A1G4I3W6_TRYEQ</name>
<comment type="caution">
    <text evidence="2">The sequence shown here is derived from an EMBL/GenBank/DDBJ whole genome shotgun (WGS) entry which is preliminary data.</text>
</comment>
<evidence type="ECO:0000256" key="1">
    <source>
        <dbReference type="SAM" id="MobiDB-lite"/>
    </source>
</evidence>
<evidence type="ECO:0000313" key="2">
    <source>
        <dbReference type="EMBL" id="SCU66407.1"/>
    </source>
</evidence>